<keyword evidence="3" id="KW-1185">Reference proteome</keyword>
<evidence type="ECO:0000259" key="1">
    <source>
        <dbReference type="Pfam" id="PF04717"/>
    </source>
</evidence>
<dbReference type="InterPro" id="IPR006531">
    <property type="entry name" value="Gp5/Vgr_OB"/>
</dbReference>
<reference evidence="2 3" key="1">
    <citation type="submission" date="2023-05" db="EMBL/GenBank/DDBJ databases">
        <title>Actinoplanes sp. NEAU-A12 genome sequencing.</title>
        <authorList>
            <person name="Wang Z.-S."/>
        </authorList>
    </citation>
    <scope>NUCLEOTIDE SEQUENCE [LARGE SCALE GENOMIC DNA]</scope>
    <source>
        <strain evidence="2 3">NEAU-A12</strain>
    </source>
</reference>
<organism evidence="2 3">
    <name type="scientific">Actinoplanes sandaracinus</name>
    <dbReference type="NCBI Taxonomy" id="3045177"/>
    <lineage>
        <taxon>Bacteria</taxon>
        <taxon>Bacillati</taxon>
        <taxon>Actinomycetota</taxon>
        <taxon>Actinomycetes</taxon>
        <taxon>Micromonosporales</taxon>
        <taxon>Micromonosporaceae</taxon>
        <taxon>Actinoplanes</taxon>
    </lineage>
</organism>
<accession>A0ABT6WWK0</accession>
<feature type="domain" description="Gp5/Type VI secretion system Vgr protein OB-fold" evidence="1">
    <location>
        <begin position="21"/>
        <end position="94"/>
    </location>
</feature>
<protein>
    <submittedName>
        <fullName evidence="2">Phage baseplate assembly protein V</fullName>
    </submittedName>
</protein>
<dbReference type="Proteomes" id="UP001241758">
    <property type="component" value="Unassembled WGS sequence"/>
</dbReference>
<gene>
    <name evidence="2" type="ORF">QLQ12_36580</name>
</gene>
<name>A0ABT6WWK0_9ACTN</name>
<dbReference type="RefSeq" id="WP_282765412.1">
    <property type="nucleotide sequence ID" value="NZ_JASCTH010000030.1"/>
</dbReference>
<sequence length="185" mass="19858">MDVDPLEQLIDWVRYRQFGKYRGTVTDNADPTTRARLKVRVPAVLGDLEVWAMPCVPYAGAKVGLFMLPEAGTGVWVEFEGGDPSYPLWSGFFWADDEVPDAATGAPAKVLRTGSSTVVLDDDVPEVRLAVDDAGELTIGDDVVTKRDKAVHTVSTDGVRSEMGGQSVAVTQSSVSVDDGALEVK</sequence>
<dbReference type="Gene3D" id="2.40.50.230">
    <property type="entry name" value="Gp5 N-terminal domain"/>
    <property type="match status" value="1"/>
</dbReference>
<evidence type="ECO:0000313" key="3">
    <source>
        <dbReference type="Proteomes" id="UP001241758"/>
    </source>
</evidence>
<dbReference type="Pfam" id="PF04717">
    <property type="entry name" value="Phage_base_V"/>
    <property type="match status" value="1"/>
</dbReference>
<evidence type="ECO:0000313" key="2">
    <source>
        <dbReference type="EMBL" id="MDI6104123.1"/>
    </source>
</evidence>
<dbReference type="InterPro" id="IPR037026">
    <property type="entry name" value="Vgr_OB-fold_dom_sf"/>
</dbReference>
<comment type="caution">
    <text evidence="2">The sequence shown here is derived from an EMBL/GenBank/DDBJ whole genome shotgun (WGS) entry which is preliminary data.</text>
</comment>
<dbReference type="EMBL" id="JASCTH010000030">
    <property type="protein sequence ID" value="MDI6104123.1"/>
    <property type="molecule type" value="Genomic_DNA"/>
</dbReference>
<proteinExistence type="predicted"/>
<dbReference type="SUPFAM" id="SSF69255">
    <property type="entry name" value="gp5 N-terminal domain-like"/>
    <property type="match status" value="1"/>
</dbReference>